<feature type="transmembrane region" description="Helical" evidence="1">
    <location>
        <begin position="6"/>
        <end position="23"/>
    </location>
</feature>
<feature type="transmembrane region" description="Helical" evidence="1">
    <location>
        <begin position="30"/>
        <end position="51"/>
    </location>
</feature>
<keyword evidence="1" id="KW-0472">Membrane</keyword>
<proteinExistence type="predicted"/>
<organism evidence="2">
    <name type="scientific">uncultured Rubrobacteraceae bacterium</name>
    <dbReference type="NCBI Taxonomy" id="349277"/>
    <lineage>
        <taxon>Bacteria</taxon>
        <taxon>Bacillati</taxon>
        <taxon>Actinomycetota</taxon>
        <taxon>Rubrobacteria</taxon>
        <taxon>Rubrobacterales</taxon>
        <taxon>Rubrobacteraceae</taxon>
        <taxon>environmental samples</taxon>
    </lineage>
</organism>
<evidence type="ECO:0000313" key="2">
    <source>
        <dbReference type="EMBL" id="CAA9463195.1"/>
    </source>
</evidence>
<reference evidence="2" key="1">
    <citation type="submission" date="2020-02" db="EMBL/GenBank/DDBJ databases">
        <authorList>
            <person name="Meier V. D."/>
        </authorList>
    </citation>
    <scope>NUCLEOTIDE SEQUENCE</scope>
    <source>
        <strain evidence="2">AVDCRST_MAG58</strain>
    </source>
</reference>
<gene>
    <name evidence="2" type="ORF">AVDCRST_MAG58-2882</name>
</gene>
<keyword evidence="1" id="KW-0812">Transmembrane</keyword>
<keyword evidence="1" id="KW-1133">Transmembrane helix</keyword>
<sequence length="139" mass="15387">MQIMSLLGPIIVALVYISLCSLFKEPNRQNFNAIMIAGAGAAYLNGGFGIWEFAFTAMVTYCAFRGLRSYTFIGIGWLLHTGWDVLHHLYGNPIVPFVADSSFGCAICDPVIALWCFAGAPSFYDLFRRNKREESSPTS</sequence>
<feature type="transmembrane region" description="Helical" evidence="1">
    <location>
        <begin position="101"/>
        <end position="124"/>
    </location>
</feature>
<accession>A0A6J4R594</accession>
<protein>
    <recommendedName>
        <fullName evidence="3">Integral membrane protein</fullName>
    </recommendedName>
</protein>
<dbReference type="InterPro" id="IPR046052">
    <property type="entry name" value="DUF6010"/>
</dbReference>
<dbReference type="EMBL" id="CADCVF010000060">
    <property type="protein sequence ID" value="CAA9463195.1"/>
    <property type="molecule type" value="Genomic_DNA"/>
</dbReference>
<dbReference type="AlphaFoldDB" id="A0A6J4R594"/>
<name>A0A6J4R594_9ACTN</name>
<evidence type="ECO:0008006" key="3">
    <source>
        <dbReference type="Google" id="ProtNLM"/>
    </source>
</evidence>
<evidence type="ECO:0000256" key="1">
    <source>
        <dbReference type="SAM" id="Phobius"/>
    </source>
</evidence>
<dbReference type="Pfam" id="PF19473">
    <property type="entry name" value="DUF6010"/>
    <property type="match status" value="1"/>
</dbReference>